<reference evidence="7 8" key="1">
    <citation type="submission" date="2020-08" db="EMBL/GenBank/DDBJ databases">
        <title>Genomic Encyclopedia of Type Strains, Phase IV (KMG-IV): sequencing the most valuable type-strain genomes for metagenomic binning, comparative biology and taxonomic classification.</title>
        <authorList>
            <person name="Goeker M."/>
        </authorList>
    </citation>
    <scope>NUCLEOTIDE SEQUENCE [LARGE SCALE GENOMIC DNA]</scope>
    <source>
        <strain evidence="7 8">DSM 21319</strain>
    </source>
</reference>
<comment type="subcellular location">
    <subcellularLocation>
        <location evidence="1">Cell inner membrane</location>
        <topology evidence="1">Peripheral membrane protein</topology>
    </subcellularLocation>
</comment>
<dbReference type="Proteomes" id="UP000535406">
    <property type="component" value="Unassembled WGS sequence"/>
</dbReference>
<dbReference type="InterPro" id="IPR013563">
    <property type="entry name" value="Oligopep_ABC_C"/>
</dbReference>
<evidence type="ECO:0000256" key="2">
    <source>
        <dbReference type="ARBA" id="ARBA00005417"/>
    </source>
</evidence>
<dbReference type="GO" id="GO:0016887">
    <property type="term" value="F:ATP hydrolysis activity"/>
    <property type="evidence" value="ECO:0007669"/>
    <property type="project" value="InterPro"/>
</dbReference>
<accession>A0A7W7YVR3</accession>
<evidence type="ECO:0000256" key="4">
    <source>
        <dbReference type="ARBA" id="ARBA00022741"/>
    </source>
</evidence>
<dbReference type="RefSeq" id="WP_184144410.1">
    <property type="nucleotide sequence ID" value="NZ_JACHIK010000007.1"/>
</dbReference>
<dbReference type="InterPro" id="IPR003439">
    <property type="entry name" value="ABC_transporter-like_ATP-bd"/>
</dbReference>
<feature type="domain" description="ABC transporter" evidence="6">
    <location>
        <begin position="289"/>
        <end position="528"/>
    </location>
</feature>
<dbReference type="PANTHER" id="PTHR43776:SF7">
    <property type="entry name" value="D,D-DIPEPTIDE TRANSPORT ATP-BINDING PROTEIN DDPF-RELATED"/>
    <property type="match status" value="1"/>
</dbReference>
<proteinExistence type="inferred from homology"/>
<dbReference type="CDD" id="cd03257">
    <property type="entry name" value="ABC_NikE_OppD_transporters"/>
    <property type="match status" value="2"/>
</dbReference>
<sequence length="544" mass="59721">MSAPETILSVRDLSVAFHQGGNTSLAVDRVSFDIRRGEVVALVGESGSGKSVTANSILKLLPYPAASHPSGEIVFNGRDLLSASDAELRAVRGNDITMIFQEPMTSLNPLHSIERQIGEILKLHQDIEGPAARVKILELLNQVGIREPEKRLAAYPHELSGGQRQRVMIAMALANRPELLIADEPTTALDVTVQAQILELLKNLKEEHGMSMLFITHDLGIVRKFADRVCVMTRGQIVETGPVEEIFTNPQHAYTRHLLAAEPKGAPRPADDSQPVVIEAEDVKVWFPIKAGFLRRVVEHVKAVDGIDLKLRAGHTLGVVGESGSGKTTLGLALTRLISSKGRIAFVGQDIAGRTFAEMRPLRRRMQIVFQDPYGSLSPRMSVADIVAEGLKIHEPSLSEAERDHRVAAALEETGLDPSTRWRYPHEFSGGQRQRIAIARAMVLKPEFVMLDEPTSALDMSVQAQVVELLRDLQAKHNLAYLFISHDLKVVRALANDIIVMRSGRVVEKGPANDIIERPGEAYTKALMAAAFNLEAVRSETISQ</sequence>
<dbReference type="NCBIfam" id="NF007739">
    <property type="entry name" value="PRK10419.1"/>
    <property type="match status" value="2"/>
</dbReference>
<dbReference type="NCBIfam" id="NF008453">
    <property type="entry name" value="PRK11308.1"/>
    <property type="match status" value="2"/>
</dbReference>
<gene>
    <name evidence="7" type="ORF">HNQ66_002433</name>
</gene>
<dbReference type="EMBL" id="JACHIK010000007">
    <property type="protein sequence ID" value="MBB5043032.1"/>
    <property type="molecule type" value="Genomic_DNA"/>
</dbReference>
<dbReference type="Pfam" id="PF08352">
    <property type="entry name" value="oligo_HPY"/>
    <property type="match status" value="2"/>
</dbReference>
<keyword evidence="5 7" id="KW-0067">ATP-binding</keyword>
<keyword evidence="8" id="KW-1185">Reference proteome</keyword>
<dbReference type="InterPro" id="IPR003593">
    <property type="entry name" value="AAA+_ATPase"/>
</dbReference>
<dbReference type="Pfam" id="PF00005">
    <property type="entry name" value="ABC_tran"/>
    <property type="match status" value="2"/>
</dbReference>
<evidence type="ECO:0000256" key="5">
    <source>
        <dbReference type="ARBA" id="ARBA00022840"/>
    </source>
</evidence>
<evidence type="ECO:0000313" key="8">
    <source>
        <dbReference type="Proteomes" id="UP000535406"/>
    </source>
</evidence>
<dbReference type="SUPFAM" id="SSF52540">
    <property type="entry name" value="P-loop containing nucleoside triphosphate hydrolases"/>
    <property type="match status" value="2"/>
</dbReference>
<dbReference type="Gene3D" id="3.40.50.300">
    <property type="entry name" value="P-loop containing nucleotide triphosphate hydrolases"/>
    <property type="match status" value="2"/>
</dbReference>
<evidence type="ECO:0000313" key="7">
    <source>
        <dbReference type="EMBL" id="MBB5043032.1"/>
    </source>
</evidence>
<evidence type="ECO:0000256" key="3">
    <source>
        <dbReference type="ARBA" id="ARBA00022448"/>
    </source>
</evidence>
<feature type="domain" description="ABC transporter" evidence="6">
    <location>
        <begin position="10"/>
        <end position="259"/>
    </location>
</feature>
<dbReference type="InterPro" id="IPR017871">
    <property type="entry name" value="ABC_transporter-like_CS"/>
</dbReference>
<evidence type="ECO:0000256" key="1">
    <source>
        <dbReference type="ARBA" id="ARBA00004417"/>
    </source>
</evidence>
<dbReference type="SMART" id="SM00382">
    <property type="entry name" value="AAA"/>
    <property type="match status" value="2"/>
</dbReference>
<dbReference type="PROSITE" id="PS50893">
    <property type="entry name" value="ABC_TRANSPORTER_2"/>
    <property type="match status" value="2"/>
</dbReference>
<dbReference type="PANTHER" id="PTHR43776">
    <property type="entry name" value="TRANSPORT ATP-BINDING PROTEIN"/>
    <property type="match status" value="1"/>
</dbReference>
<dbReference type="AlphaFoldDB" id="A0A7W7YVR3"/>
<dbReference type="GO" id="GO:0015833">
    <property type="term" value="P:peptide transport"/>
    <property type="evidence" value="ECO:0007669"/>
    <property type="project" value="InterPro"/>
</dbReference>
<protein>
    <submittedName>
        <fullName evidence="7">Microcin C transport system ATP-binding protein</fullName>
    </submittedName>
</protein>
<dbReference type="GO" id="GO:0055085">
    <property type="term" value="P:transmembrane transport"/>
    <property type="evidence" value="ECO:0007669"/>
    <property type="project" value="UniProtKB-ARBA"/>
</dbReference>
<keyword evidence="3" id="KW-0813">Transport</keyword>
<comment type="caution">
    <text evidence="7">The sequence shown here is derived from an EMBL/GenBank/DDBJ whole genome shotgun (WGS) entry which is preliminary data.</text>
</comment>
<dbReference type="InterPro" id="IPR050319">
    <property type="entry name" value="ABC_transp_ATP-bind"/>
</dbReference>
<dbReference type="GO" id="GO:0005886">
    <property type="term" value="C:plasma membrane"/>
    <property type="evidence" value="ECO:0007669"/>
    <property type="project" value="UniProtKB-SubCell"/>
</dbReference>
<evidence type="ECO:0000259" key="6">
    <source>
        <dbReference type="PROSITE" id="PS50893"/>
    </source>
</evidence>
<name>A0A7W7YVR3_9HYPH</name>
<dbReference type="PROSITE" id="PS00211">
    <property type="entry name" value="ABC_TRANSPORTER_1"/>
    <property type="match status" value="2"/>
</dbReference>
<dbReference type="FunFam" id="3.40.50.300:FF:000016">
    <property type="entry name" value="Oligopeptide ABC transporter ATP-binding component"/>
    <property type="match status" value="2"/>
</dbReference>
<organism evidence="7 8">
    <name type="scientific">Shinella fusca</name>
    <dbReference type="NCBI Taxonomy" id="544480"/>
    <lineage>
        <taxon>Bacteria</taxon>
        <taxon>Pseudomonadati</taxon>
        <taxon>Pseudomonadota</taxon>
        <taxon>Alphaproteobacteria</taxon>
        <taxon>Hyphomicrobiales</taxon>
        <taxon>Rhizobiaceae</taxon>
        <taxon>Shinella</taxon>
    </lineage>
</organism>
<comment type="similarity">
    <text evidence="2">Belongs to the ABC transporter superfamily.</text>
</comment>
<dbReference type="GO" id="GO:0005524">
    <property type="term" value="F:ATP binding"/>
    <property type="evidence" value="ECO:0007669"/>
    <property type="project" value="UniProtKB-KW"/>
</dbReference>
<keyword evidence="4" id="KW-0547">Nucleotide-binding</keyword>
<dbReference type="InterPro" id="IPR027417">
    <property type="entry name" value="P-loop_NTPase"/>
</dbReference>